<dbReference type="PANTHER" id="PTHR22953:SF153">
    <property type="entry name" value="PURPLE ACID PHOSPHATASE"/>
    <property type="match status" value="1"/>
</dbReference>
<evidence type="ECO:0000256" key="1">
    <source>
        <dbReference type="ARBA" id="ARBA00022729"/>
    </source>
</evidence>
<dbReference type="Pfam" id="PF16656">
    <property type="entry name" value="Pur_ac_phosph_N"/>
    <property type="match status" value="1"/>
</dbReference>
<reference evidence="6" key="1">
    <citation type="journal article" date="2018" name="Front. Microbiol.">
        <title>Genome-Based Analysis Reveals the Taxonomy and Diversity of the Family Idiomarinaceae.</title>
        <authorList>
            <person name="Liu Y."/>
            <person name="Lai Q."/>
            <person name="Shao Z."/>
        </authorList>
    </citation>
    <scope>NUCLEOTIDE SEQUENCE [LARGE SCALE GENOMIC DNA]</scope>
    <source>
        <strain evidence="6">c121</strain>
    </source>
</reference>
<feature type="domain" description="Purple acid phosphatase N-terminal" evidence="4">
    <location>
        <begin position="62"/>
        <end position="158"/>
    </location>
</feature>
<evidence type="ECO:0000313" key="6">
    <source>
        <dbReference type="Proteomes" id="UP000287022"/>
    </source>
</evidence>
<dbReference type="AlphaFoldDB" id="A0A432Z467"/>
<evidence type="ECO:0000259" key="4">
    <source>
        <dbReference type="Pfam" id="PF16656"/>
    </source>
</evidence>
<feature type="signal peptide" evidence="2">
    <location>
        <begin position="1"/>
        <end position="36"/>
    </location>
</feature>
<dbReference type="GO" id="GO:0046872">
    <property type="term" value="F:metal ion binding"/>
    <property type="evidence" value="ECO:0007669"/>
    <property type="project" value="InterPro"/>
</dbReference>
<keyword evidence="1 2" id="KW-0732">Signal</keyword>
<feature type="chain" id="PRO_5019434019" evidence="2">
    <location>
        <begin position="37"/>
        <end position="484"/>
    </location>
</feature>
<dbReference type="InterPro" id="IPR008963">
    <property type="entry name" value="Purple_acid_Pase-like_N"/>
</dbReference>
<accession>A0A432Z467</accession>
<gene>
    <name evidence="5" type="ORF">CWI80_09200</name>
</gene>
<dbReference type="InterPro" id="IPR039331">
    <property type="entry name" value="PAPs-like"/>
</dbReference>
<organism evidence="5 6">
    <name type="scientific">Pseudidiomarina sediminum</name>
    <dbReference type="NCBI Taxonomy" id="431675"/>
    <lineage>
        <taxon>Bacteria</taxon>
        <taxon>Pseudomonadati</taxon>
        <taxon>Pseudomonadota</taxon>
        <taxon>Gammaproteobacteria</taxon>
        <taxon>Alteromonadales</taxon>
        <taxon>Idiomarinaceae</taxon>
        <taxon>Pseudidiomarina</taxon>
    </lineage>
</organism>
<dbReference type="PANTHER" id="PTHR22953">
    <property type="entry name" value="ACID PHOSPHATASE RELATED"/>
    <property type="match status" value="1"/>
</dbReference>
<dbReference type="InterPro" id="IPR015914">
    <property type="entry name" value="PAPs_N"/>
</dbReference>
<evidence type="ECO:0000259" key="3">
    <source>
        <dbReference type="Pfam" id="PF00149"/>
    </source>
</evidence>
<evidence type="ECO:0000313" key="5">
    <source>
        <dbReference type="EMBL" id="RUO72708.1"/>
    </source>
</evidence>
<dbReference type="Pfam" id="PF00149">
    <property type="entry name" value="Metallophos"/>
    <property type="match status" value="1"/>
</dbReference>
<proteinExistence type="predicted"/>
<dbReference type="SUPFAM" id="SSF56300">
    <property type="entry name" value="Metallo-dependent phosphatases"/>
    <property type="match status" value="1"/>
</dbReference>
<comment type="caution">
    <text evidence="5">The sequence shown here is derived from an EMBL/GenBank/DDBJ whole genome shotgun (WGS) entry which is preliminary data.</text>
</comment>
<name>A0A432Z467_9GAMM</name>
<protein>
    <submittedName>
        <fullName evidence="5">Metallophosphoesterase</fullName>
    </submittedName>
</protein>
<keyword evidence="6" id="KW-1185">Reference proteome</keyword>
<sequence>MVIIMSCSHLRQPSRLALSLALLFSPALTYTATVNADEAASVREANTLVPSQVTRYAPTAFPDRIVLLPGEHPEHSQTISWRTHAKVEESVVQITEAGASPGLHLHAHEQRGSYTAHSTPNGDAHHHRVHLTELKPDTLYAYRVKGDDTWSEWLQFRTPKAEFSPYTALYFGDGQNALLSHYARTVREAFRHAPQAKVMLYAGDLVNSRYGIHDDEWGEWFQALSWMGGSVTQIPSSGNHEFSSDDNDETRHILPHWKAQFALPDNGPEGLTATVYYTDYQGVRYIALDSTEAMQSPEKARQQAEWLEHVLANNPQQWTIVIHHHPLHSVSRGRDNPPLREHWQPIYEKYNVDVVLQGHDHTYGRTRAATDAAAQGPMYTVTVAGPKMYLVSDQAKQQMARYAEDTQLYQTLDFTEQQLTYRSYTATGELYDGFTIHKNADGSKQVTDEQPTTAPRLCGDHPRTKASRCWNGTDLIYAPAGSND</sequence>
<dbReference type="GO" id="GO:0003993">
    <property type="term" value="F:acid phosphatase activity"/>
    <property type="evidence" value="ECO:0007669"/>
    <property type="project" value="InterPro"/>
</dbReference>
<dbReference type="InterPro" id="IPR029052">
    <property type="entry name" value="Metallo-depent_PP-like"/>
</dbReference>
<dbReference type="Gene3D" id="3.60.21.10">
    <property type="match status" value="1"/>
</dbReference>
<dbReference type="Proteomes" id="UP000287022">
    <property type="component" value="Unassembled WGS sequence"/>
</dbReference>
<dbReference type="EMBL" id="PIQE01000002">
    <property type="protein sequence ID" value="RUO72708.1"/>
    <property type="molecule type" value="Genomic_DNA"/>
</dbReference>
<dbReference type="STRING" id="1122124.GCA_000423165_02300"/>
<dbReference type="Gene3D" id="2.60.40.380">
    <property type="entry name" value="Purple acid phosphatase-like, N-terminal"/>
    <property type="match status" value="1"/>
</dbReference>
<dbReference type="SUPFAM" id="SSF49363">
    <property type="entry name" value="Purple acid phosphatase, N-terminal domain"/>
    <property type="match status" value="1"/>
</dbReference>
<evidence type="ECO:0000256" key="2">
    <source>
        <dbReference type="SAM" id="SignalP"/>
    </source>
</evidence>
<dbReference type="InterPro" id="IPR004843">
    <property type="entry name" value="Calcineurin-like_PHP"/>
</dbReference>
<feature type="domain" description="Calcineurin-like phosphoesterase" evidence="3">
    <location>
        <begin position="185"/>
        <end position="363"/>
    </location>
</feature>